<dbReference type="STRING" id="159291.SAMN05920897_10385"/>
<keyword evidence="2" id="KW-1185">Reference proteome</keyword>
<evidence type="ECO:0000313" key="1">
    <source>
        <dbReference type="EMBL" id="SIQ06472.1"/>
    </source>
</evidence>
<organism evidence="1 2">
    <name type="scientific">Alkalispirochaeta americana</name>
    <dbReference type="NCBI Taxonomy" id="159291"/>
    <lineage>
        <taxon>Bacteria</taxon>
        <taxon>Pseudomonadati</taxon>
        <taxon>Spirochaetota</taxon>
        <taxon>Spirochaetia</taxon>
        <taxon>Spirochaetales</taxon>
        <taxon>Spirochaetaceae</taxon>
        <taxon>Alkalispirochaeta</taxon>
    </lineage>
</organism>
<proteinExistence type="predicted"/>
<evidence type="ECO:0000313" key="2">
    <source>
        <dbReference type="Proteomes" id="UP000186400"/>
    </source>
</evidence>
<gene>
    <name evidence="1" type="ORF">SAMN05920897_10385</name>
</gene>
<dbReference type="EMBL" id="FTMS01000003">
    <property type="protein sequence ID" value="SIQ06472.1"/>
    <property type="molecule type" value="Genomic_DNA"/>
</dbReference>
<name>A0A1N6PQM1_9SPIO</name>
<protein>
    <submittedName>
        <fullName evidence="1">Uncharacterized protein</fullName>
    </submittedName>
</protein>
<accession>A0A1N6PQM1</accession>
<dbReference type="Proteomes" id="UP000186400">
    <property type="component" value="Unassembled WGS sequence"/>
</dbReference>
<sequence>MKTKNALFSACPSLHSSFFLGVAWFFLIFLALGGCYWTPDESRGSISLRIQAPSSGEQVTASDTVGEPAYLLLVYVIEEAFIRQDPEGNMEHIFGLWEASFDEEDFEGADSSPGSLGSISLGTSALASQFQGFAELLGYESSAGGTILFSNLNPDSSYLVVAEVHSLEELVGEGQEDSRYSFRTTTVRSGENRTVNLDLDKTLNQYLEFLNARYGLSEPDDPSDGSIEITANLVNPEDEEIELTADAEVNLDEISELTFTAPEGYDSYEWTVNNMEGWDNSNTITISESEISDVIFPGLNTVDLEVELGGEVYHGTFTFTAIETILGELVIEAILVNPEDEQITLDADAEVNLDEISELTFTAPEGYDSYNWTVNNMEDWGNSNTITISESDISDVIFPGLNTVDLEVELGGEVYHGTFTFTAIETILGELVIEAILVNPEDEEIELTADTEVNIDEITELTFTAPTGYDSYEWTVNDMEGWDNSNTITIPESDISDVIKLGQNTVDLVVEKAGALYSHRFTFTAISD</sequence>
<dbReference type="AlphaFoldDB" id="A0A1N6PQM1"/>
<dbReference type="OrthoDB" id="9765926at2"/>
<reference evidence="1 2" key="1">
    <citation type="submission" date="2017-01" db="EMBL/GenBank/DDBJ databases">
        <authorList>
            <person name="Mah S.A."/>
            <person name="Swanson W.J."/>
            <person name="Moy G.W."/>
            <person name="Vacquier V.D."/>
        </authorList>
    </citation>
    <scope>NUCLEOTIDE SEQUENCE [LARGE SCALE GENOMIC DNA]</scope>
    <source>
        <strain evidence="1 2">ASpG1</strain>
    </source>
</reference>
<dbReference type="RefSeq" id="WP_143559106.1">
    <property type="nucleotide sequence ID" value="NZ_FTMS01000003.1"/>
</dbReference>
<dbReference type="PROSITE" id="PS51257">
    <property type="entry name" value="PROKAR_LIPOPROTEIN"/>
    <property type="match status" value="1"/>
</dbReference>